<organism evidence="2 3">
    <name type="scientific">Paraburkholderia elongata</name>
    <dbReference type="NCBI Taxonomy" id="2675747"/>
    <lineage>
        <taxon>Bacteria</taxon>
        <taxon>Pseudomonadati</taxon>
        <taxon>Pseudomonadota</taxon>
        <taxon>Betaproteobacteria</taxon>
        <taxon>Burkholderiales</taxon>
        <taxon>Burkholderiaceae</taxon>
        <taxon>Paraburkholderia</taxon>
    </lineage>
</organism>
<protein>
    <submittedName>
        <fullName evidence="2">Uncharacterized protein</fullName>
    </submittedName>
</protein>
<dbReference type="SUPFAM" id="SSF48371">
    <property type="entry name" value="ARM repeat"/>
    <property type="match status" value="1"/>
</dbReference>
<keyword evidence="3" id="KW-1185">Reference proteome</keyword>
<dbReference type="InterPro" id="IPR011989">
    <property type="entry name" value="ARM-like"/>
</dbReference>
<dbReference type="Proteomes" id="UP000655523">
    <property type="component" value="Unassembled WGS sequence"/>
</dbReference>
<dbReference type="AlphaFoldDB" id="A0A972NT34"/>
<dbReference type="InterPro" id="IPR016024">
    <property type="entry name" value="ARM-type_fold"/>
</dbReference>
<dbReference type="RefSeq" id="WP_172167972.1">
    <property type="nucleotide sequence ID" value="NZ_WOEZ01000117.1"/>
</dbReference>
<feature type="region of interest" description="Disordered" evidence="1">
    <location>
        <begin position="793"/>
        <end position="813"/>
    </location>
</feature>
<accession>A0A972NT34</accession>
<evidence type="ECO:0000256" key="1">
    <source>
        <dbReference type="SAM" id="MobiDB-lite"/>
    </source>
</evidence>
<proteinExistence type="predicted"/>
<evidence type="ECO:0000313" key="2">
    <source>
        <dbReference type="EMBL" id="NPT57110.1"/>
    </source>
</evidence>
<dbReference type="EMBL" id="WOEZ01000117">
    <property type="protein sequence ID" value="NPT57110.1"/>
    <property type="molecule type" value="Genomic_DNA"/>
</dbReference>
<sequence length="813" mass="89998">METGLPIGHHYMACDHAPAGGSATWDLADAALDFHDRNCVTCPHRVPVRLPNLTSLLQQRDIDRKRAADDTQAREERVAGQRAARQFARRTLRAKLSPLSAAIVDHLEEIDQGTSKDAEAQLLGAAQLAPETFTATIVEHCFSLLEGREGWFDETGLLLLQKLQADQRRLTCCALRSLGERRSIRVAAAIVEVNSALIDESLIDTALPALIDLANPEHMHFWGGERDRVPVPLIVVYRAQPDAVEAGIGKLLDQRAPYLVSSGARAIQALVTENKAIASHFSRSLLAKLARAHLLIDARETGYSGEDEVIHRLQDALALALESCPEETDALVAQFIASAASEGEVRIYKAYGNVLHNRRDRDDGRSVSITTARVALKRLISAASISDDERVLREIHDTLSFIGSELTPVARGELNGLLGAAMLLGDRIQRFDAGPIENGDFLSRLEHRNRLGVLVNLQSDLVKWAANAASGDDSATEQYIEILGRLPEGQDQLRSVLVRSAHRLMQTPSGLNAALPALYSAMVGTSVRTRSSAAEAIGKLTRRGLEDVPELLYEAFTSLLFDPYVMVHRVAVDTLEHLTLPDWLNERSRAAVAAWIDSYAVSRMDDRFLLQCIQIYLRRFSTDLQKQTNVGKNFVALMERMKSDVVAEKISWLRHDLRAAEGFAELVLRILADPDVTHYRQDEILNALNELPVSTIQQHKAQLEAIATTPAIDRSLSDALVETLTGAGAWEEAARINETIYSRIPDTVERRAQKLRSNLNRIATKYEEAIASGKVAILPELAQEWRQTEAQIEEHRTNHAERRSPFTDLPGAH</sequence>
<name>A0A972NT34_9BURK</name>
<evidence type="ECO:0000313" key="3">
    <source>
        <dbReference type="Proteomes" id="UP000655523"/>
    </source>
</evidence>
<feature type="compositionally biased region" description="Basic and acidic residues" evidence="1">
    <location>
        <begin position="793"/>
        <end position="805"/>
    </location>
</feature>
<comment type="caution">
    <text evidence="2">The sequence shown here is derived from an EMBL/GenBank/DDBJ whole genome shotgun (WGS) entry which is preliminary data.</text>
</comment>
<reference evidence="2 3" key="1">
    <citation type="submission" date="2019-11" db="EMBL/GenBank/DDBJ databases">
        <title>Metabolism of dissolved organic matter in forest soils.</title>
        <authorList>
            <person name="Cyle K.T."/>
            <person name="Wilhelm R.C."/>
            <person name="Martinez C.E."/>
        </authorList>
    </citation>
    <scope>NUCLEOTIDE SEQUENCE [LARGE SCALE GENOMIC DNA]</scope>
    <source>
        <strain evidence="2 3">5N</strain>
    </source>
</reference>
<gene>
    <name evidence="2" type="ORF">GNZ13_21645</name>
</gene>
<dbReference type="Gene3D" id="1.25.10.10">
    <property type="entry name" value="Leucine-rich Repeat Variant"/>
    <property type="match status" value="1"/>
</dbReference>